<accession>A0AAD9JCY6</accession>
<evidence type="ECO:0000313" key="4">
    <source>
        <dbReference type="Proteomes" id="UP001208570"/>
    </source>
</evidence>
<dbReference type="AlphaFoldDB" id="A0AAD9JCY6"/>
<proteinExistence type="predicted"/>
<feature type="region of interest" description="Disordered" evidence="1">
    <location>
        <begin position="784"/>
        <end position="870"/>
    </location>
</feature>
<evidence type="ECO:0000313" key="3">
    <source>
        <dbReference type="EMBL" id="KAK2150020.1"/>
    </source>
</evidence>
<keyword evidence="4" id="KW-1185">Reference proteome</keyword>
<dbReference type="Proteomes" id="UP001208570">
    <property type="component" value="Unassembled WGS sequence"/>
</dbReference>
<dbReference type="EMBL" id="JAODUP010000427">
    <property type="protein sequence ID" value="KAK2150020.1"/>
    <property type="molecule type" value="Genomic_DNA"/>
</dbReference>
<protein>
    <recommendedName>
        <fullName evidence="2">Cadherin-like beta-sandwich-like domain-containing protein</fullName>
    </recommendedName>
</protein>
<feature type="domain" description="Cadherin-like beta-sandwich-like" evidence="2">
    <location>
        <begin position="89"/>
        <end position="166"/>
    </location>
</feature>
<comment type="caution">
    <text evidence="3">The sequence shown here is derived from an EMBL/GenBank/DDBJ whole genome shotgun (WGS) entry which is preliminary data.</text>
</comment>
<dbReference type="Gene3D" id="1.25.40.10">
    <property type="entry name" value="Tetratricopeptide repeat domain"/>
    <property type="match status" value="1"/>
</dbReference>
<dbReference type="Pfam" id="PF12733">
    <property type="entry name" value="Cadherin-like"/>
    <property type="match status" value="1"/>
</dbReference>
<evidence type="ECO:0000256" key="1">
    <source>
        <dbReference type="SAM" id="MobiDB-lite"/>
    </source>
</evidence>
<sequence length="1059" mass="117650">MVSQSTLTAPWLEHCIINLQFVSSNPPSTCVYWGSDGGRTVPLQEGEVRDIKIEVTAEDGTVKNYIVHVHRLSAKDATLSGIKLSQGTLKPDFSPITLEYSVLLPCDVSSIGLTPIPPDPKVTLSINDVKPGTDIKLNVSQTLINIKVTSVDGSNTQVYKLYVYRKQIPRFVKLVDSSLAMKFECPVSLAPLYQPITIKDSDPRHSYSGPIIDHFAKTSKIDPLSELPLCSEWRIEDIDLDQQMSNADSFIPLTGGNSSDKVKLSELGDKLISCNKMREFENLKVKYETDAPVKHKIEVRTWEKHLQQIFDESNPTKLCTSAEASLKEYYTSLPKPGTNPVYRTEESPIDYLEHAIHCYATAIKNKPRDATLHLKLALVLEERYYVEDMYGVKRSEDKVDCFFKGKESSKAEECAAICQLHGVDVGAPLSLQLKAIDKEYQQLKENGQSAKADHVQGLFAWKSKQATQEGAAAQKASDEESILGQAYLKCMDALSLDESKAVFHFHVGRLLVIRGDFDDAVTRLEAALGWNEKHQLAKFYLGFALTLKKNGPETRAKEAVAYLIETMEILLEQQTKQALSKDDVSQREVLHAEDLLRMSNVHLLRGFIELGKLLEKEKDIKNIMSSPDIYQTAALMVSQLLPIVHKGDTYQQLEWILLDAHSLLLEHLLNTQSSNIDLIASRCQRLSALIKHSTIPQNNDILALQQKTCQMFVQIQPCNSRALYLLGNAQFEQYDNDPEADQASQLLDDAKLSFKAAIGLEGKPAAGAPTEQLTEQRWWISKQKEEEEKKKKAEEAAAKPSAAASKTGARGAPAGRGGSTARAAASRGAPAAKSGAPKGATSTGRGGGRGAATPGFTWWSSNSWRKDQSTTKTTVNVSALINKKSYHPRIGLARALTKTPELVDEALKYYKEVIDLAPELHDAYIESADMVVKTDPMAAVDIYSKYPDLDELSFDDACIYGQIVHLLIKAEKYDDPRLGPSMIKLGKILGLGLVFSVHVNCVSEFKRIYKHDTTALEKHVEILENKYKSELLKTIYAGVNGKDIDDPDMQAFFKFKLWA</sequence>
<name>A0AAD9JCY6_9ANNE</name>
<dbReference type="InterPro" id="IPR011990">
    <property type="entry name" value="TPR-like_helical_dom_sf"/>
</dbReference>
<feature type="compositionally biased region" description="Low complexity" evidence="1">
    <location>
        <begin position="798"/>
        <end position="843"/>
    </location>
</feature>
<dbReference type="InterPro" id="IPR025883">
    <property type="entry name" value="Cadherin-like_domain"/>
</dbReference>
<dbReference type="SUPFAM" id="SSF48452">
    <property type="entry name" value="TPR-like"/>
    <property type="match status" value="2"/>
</dbReference>
<organism evidence="3 4">
    <name type="scientific">Paralvinella palmiformis</name>
    <dbReference type="NCBI Taxonomy" id="53620"/>
    <lineage>
        <taxon>Eukaryota</taxon>
        <taxon>Metazoa</taxon>
        <taxon>Spiralia</taxon>
        <taxon>Lophotrochozoa</taxon>
        <taxon>Annelida</taxon>
        <taxon>Polychaeta</taxon>
        <taxon>Sedentaria</taxon>
        <taxon>Canalipalpata</taxon>
        <taxon>Terebellida</taxon>
        <taxon>Terebelliformia</taxon>
        <taxon>Alvinellidae</taxon>
        <taxon>Paralvinella</taxon>
    </lineage>
</organism>
<gene>
    <name evidence="3" type="ORF">LSH36_427g04014</name>
</gene>
<reference evidence="3" key="1">
    <citation type="journal article" date="2023" name="Mol. Biol. Evol.">
        <title>Third-Generation Sequencing Reveals the Adaptive Role of the Epigenome in Three Deep-Sea Polychaetes.</title>
        <authorList>
            <person name="Perez M."/>
            <person name="Aroh O."/>
            <person name="Sun Y."/>
            <person name="Lan Y."/>
            <person name="Juniper S.K."/>
            <person name="Young C.R."/>
            <person name="Angers B."/>
            <person name="Qian P.Y."/>
        </authorList>
    </citation>
    <scope>NUCLEOTIDE SEQUENCE</scope>
    <source>
        <strain evidence="3">P08H-3</strain>
    </source>
</reference>
<feature type="compositionally biased region" description="Basic and acidic residues" evidence="1">
    <location>
        <begin position="784"/>
        <end position="797"/>
    </location>
</feature>
<evidence type="ECO:0000259" key="2">
    <source>
        <dbReference type="Pfam" id="PF12733"/>
    </source>
</evidence>